<keyword evidence="7" id="KW-1185">Reference proteome</keyword>
<dbReference type="AlphaFoldDB" id="A0A9X2IZD1"/>
<proteinExistence type="predicted"/>
<organism evidence="6 7">
    <name type="scientific">Nocardia pulmonis</name>
    <dbReference type="NCBI Taxonomy" id="2951408"/>
    <lineage>
        <taxon>Bacteria</taxon>
        <taxon>Bacillati</taxon>
        <taxon>Actinomycetota</taxon>
        <taxon>Actinomycetes</taxon>
        <taxon>Mycobacteriales</taxon>
        <taxon>Nocardiaceae</taxon>
        <taxon>Nocardia</taxon>
    </lineage>
</organism>
<evidence type="ECO:0000256" key="4">
    <source>
        <dbReference type="PROSITE-ProRule" id="PRU00409"/>
    </source>
</evidence>
<dbReference type="SUPFAM" id="SSF56059">
    <property type="entry name" value="Glutathione synthetase ATP-binding domain-like"/>
    <property type="match status" value="1"/>
</dbReference>
<comment type="caution">
    <text evidence="6">The sequence shown here is derived from an EMBL/GenBank/DDBJ whole genome shotgun (WGS) entry which is preliminary data.</text>
</comment>
<dbReference type="Proteomes" id="UP001139157">
    <property type="component" value="Unassembled WGS sequence"/>
</dbReference>
<reference evidence="6" key="1">
    <citation type="submission" date="2022-06" db="EMBL/GenBank/DDBJ databases">
        <title>Novel species in genus nocardia.</title>
        <authorList>
            <person name="Li F."/>
        </authorList>
    </citation>
    <scope>NUCLEOTIDE SEQUENCE</scope>
    <source>
        <strain evidence="6">CDC141</strain>
    </source>
</reference>
<dbReference type="EMBL" id="JAMRXG010000008">
    <property type="protein sequence ID" value="MCM6775900.1"/>
    <property type="molecule type" value="Genomic_DNA"/>
</dbReference>
<sequence>MLVVVDPFSSGGVLARRAKELYGIDSVAVITTTALPANSTARYAPADYVGEVRHTDIVETVLAVERLCGGRPDHIVCGSEPGVEVFDALAAHWILRPNFGPSTVRRDMFPMHRRLREAGLRYLPQYRSAHPESVVAWCADSGSTEFVVQPVESCAPGRVHICSGVREVRAACVELLERPDHSGAASAEVLVRERIAGPEFVVDTVSLDGSHFVVALFRYAEEIVDGTPIPRTLSSAEIDEQPGIVEYVERVLDALGIENGPAHSSVVLTEQGPTLIRTAARMHGGLGPRLVAESSTHSLIDLALAARISAADFLRKTDVRPRLRRKIVECFLAVSADGTVAANRVHERCRELDSYLFDTCAQLPGDRVARTADPHTSYGSVILANSDQWVLLRDVERVLEWDRRGALLELAPAT</sequence>
<evidence type="ECO:0000256" key="2">
    <source>
        <dbReference type="ARBA" id="ARBA00022741"/>
    </source>
</evidence>
<name>A0A9X2IZD1_9NOCA</name>
<evidence type="ECO:0000313" key="6">
    <source>
        <dbReference type="EMBL" id="MCM6775900.1"/>
    </source>
</evidence>
<accession>A0A9X2IZD1</accession>
<dbReference type="InterPro" id="IPR011761">
    <property type="entry name" value="ATP-grasp"/>
</dbReference>
<dbReference type="Gene3D" id="3.30.470.20">
    <property type="entry name" value="ATP-grasp fold, B domain"/>
    <property type="match status" value="1"/>
</dbReference>
<keyword evidence="2 4" id="KW-0547">Nucleotide-binding</keyword>
<feature type="domain" description="ATP-grasp" evidence="5">
    <location>
        <begin position="112"/>
        <end position="308"/>
    </location>
</feature>
<evidence type="ECO:0000259" key="5">
    <source>
        <dbReference type="PROSITE" id="PS50975"/>
    </source>
</evidence>
<protein>
    <submittedName>
        <fullName evidence="6">ATP-grasp domain-containing protein</fullName>
    </submittedName>
</protein>
<keyword evidence="1" id="KW-0436">Ligase</keyword>
<dbReference type="PANTHER" id="PTHR43585">
    <property type="entry name" value="FUMIPYRROLE BIOSYNTHESIS PROTEIN C"/>
    <property type="match status" value="1"/>
</dbReference>
<dbReference type="GO" id="GO:0005524">
    <property type="term" value="F:ATP binding"/>
    <property type="evidence" value="ECO:0007669"/>
    <property type="project" value="UniProtKB-UniRule"/>
</dbReference>
<dbReference type="InterPro" id="IPR052032">
    <property type="entry name" value="ATP-dep_AA_Ligase"/>
</dbReference>
<dbReference type="GO" id="GO:0016874">
    <property type="term" value="F:ligase activity"/>
    <property type="evidence" value="ECO:0007669"/>
    <property type="project" value="UniProtKB-KW"/>
</dbReference>
<dbReference type="PANTHER" id="PTHR43585:SF2">
    <property type="entry name" value="ATP-GRASP ENZYME FSQD"/>
    <property type="match status" value="1"/>
</dbReference>
<dbReference type="PROSITE" id="PS50975">
    <property type="entry name" value="ATP_GRASP"/>
    <property type="match status" value="1"/>
</dbReference>
<evidence type="ECO:0000256" key="3">
    <source>
        <dbReference type="ARBA" id="ARBA00022840"/>
    </source>
</evidence>
<gene>
    <name evidence="6" type="ORF">NDR86_20690</name>
</gene>
<keyword evidence="3 4" id="KW-0067">ATP-binding</keyword>
<dbReference type="GO" id="GO:0046872">
    <property type="term" value="F:metal ion binding"/>
    <property type="evidence" value="ECO:0007669"/>
    <property type="project" value="InterPro"/>
</dbReference>
<dbReference type="RefSeq" id="WP_251914136.1">
    <property type="nucleotide sequence ID" value="NZ_JAMRXG010000008.1"/>
</dbReference>
<evidence type="ECO:0000313" key="7">
    <source>
        <dbReference type="Proteomes" id="UP001139157"/>
    </source>
</evidence>
<evidence type="ECO:0000256" key="1">
    <source>
        <dbReference type="ARBA" id="ARBA00022598"/>
    </source>
</evidence>